<evidence type="ECO:0000313" key="3">
    <source>
        <dbReference type="Proteomes" id="UP000542342"/>
    </source>
</evidence>
<feature type="transmembrane region" description="Helical" evidence="1">
    <location>
        <begin position="351"/>
        <end position="372"/>
    </location>
</feature>
<evidence type="ECO:0000256" key="1">
    <source>
        <dbReference type="SAM" id="Phobius"/>
    </source>
</evidence>
<evidence type="ECO:0000313" key="2">
    <source>
        <dbReference type="EMBL" id="MBA2224875.1"/>
    </source>
</evidence>
<feature type="transmembrane region" description="Helical" evidence="1">
    <location>
        <begin position="12"/>
        <end position="32"/>
    </location>
</feature>
<feature type="transmembrane region" description="Helical" evidence="1">
    <location>
        <begin position="325"/>
        <end position="344"/>
    </location>
</feature>
<keyword evidence="1" id="KW-1133">Transmembrane helix</keyword>
<feature type="transmembrane region" description="Helical" evidence="1">
    <location>
        <begin position="255"/>
        <end position="281"/>
    </location>
</feature>
<feature type="transmembrane region" description="Helical" evidence="1">
    <location>
        <begin position="86"/>
        <end position="104"/>
    </location>
</feature>
<name>A0A7V8VBP0_9BACT</name>
<dbReference type="EMBL" id="JACEFB010000001">
    <property type="protein sequence ID" value="MBA2224875.1"/>
    <property type="molecule type" value="Genomic_DNA"/>
</dbReference>
<dbReference type="AlphaFoldDB" id="A0A7V8VBP0"/>
<evidence type="ECO:0008006" key="4">
    <source>
        <dbReference type="Google" id="ProtNLM"/>
    </source>
</evidence>
<keyword evidence="1" id="KW-0812">Transmembrane</keyword>
<feature type="transmembrane region" description="Helical" evidence="1">
    <location>
        <begin position="293"/>
        <end position="313"/>
    </location>
</feature>
<dbReference type="RefSeq" id="WP_194536287.1">
    <property type="nucleotide sequence ID" value="NZ_JACEFB010000001.1"/>
</dbReference>
<reference evidence="2 3" key="1">
    <citation type="submission" date="2020-07" db="EMBL/GenBank/DDBJ databases">
        <title>Thermogemmata thermophila gen. nov., sp. nov., a novel moderate thermophilic planctomycete from a Kamchatka hot spring.</title>
        <authorList>
            <person name="Elcheninov A.G."/>
            <person name="Podosokorskaya O.A."/>
            <person name="Kovaleva O.L."/>
            <person name="Novikov A."/>
            <person name="Bonch-Osmolovskaya E.A."/>
            <person name="Toshchakov S.V."/>
            <person name="Kublanov I.V."/>
        </authorList>
    </citation>
    <scope>NUCLEOTIDE SEQUENCE [LARGE SCALE GENOMIC DNA]</scope>
    <source>
        <strain evidence="2 3">2918</strain>
    </source>
</reference>
<feature type="transmembrane region" description="Helical" evidence="1">
    <location>
        <begin position="132"/>
        <end position="154"/>
    </location>
</feature>
<comment type="caution">
    <text evidence="2">The sequence shown here is derived from an EMBL/GenBank/DDBJ whole genome shotgun (WGS) entry which is preliminary data.</text>
</comment>
<gene>
    <name evidence="2" type="ORF">H0921_01715</name>
</gene>
<organism evidence="2 3">
    <name type="scientific">Thermogemmata fonticola</name>
    <dbReference type="NCBI Taxonomy" id="2755323"/>
    <lineage>
        <taxon>Bacteria</taxon>
        <taxon>Pseudomonadati</taxon>
        <taxon>Planctomycetota</taxon>
        <taxon>Planctomycetia</taxon>
        <taxon>Gemmatales</taxon>
        <taxon>Gemmataceae</taxon>
        <taxon>Thermogemmata</taxon>
    </lineage>
</organism>
<sequence>MGDRRGQWRAVLAVIWALLSALAVMFVLMFVANAPYADEWEFVPVLVGAEPMGPALWAQHNEHRMPLSRTIYFVTFRWTKDFRTGSLLQVVMLAMLCLGLLRLVGRWRGQNDWPDLFFPLTLLHAGHWENWIMGYQLCFALYTVGVTLLIVVALTAERSSVVRTAWLAGLLTLLVATTGGFGLPVALAMSLWLGYLAVLLGREQRRREALLPLGVLLAVLAYLAAYFWDYHRPEHHPPPCMDGTKVLPVSGQVIAMAWGISAAPLWPLAALGVLLPVCYLLGRMWRDHLSIPARWGVLAVIVGQLGLAVAIGIARGGFGADMGLWSRYSLLIWPLAGLGYLMAVRYGQRRATVALCLAAALFFPGNMIQGLYYGGNVMIRQQALAKDAAAGWPADRLVERHFPDSFNAGQEERGRVAIPLLRQAGIGIFRLSQP</sequence>
<protein>
    <recommendedName>
        <fullName evidence="4">Glycosyltransferase RgtA/B/C/D-like domain-containing protein</fullName>
    </recommendedName>
</protein>
<feature type="transmembrane region" description="Helical" evidence="1">
    <location>
        <begin position="210"/>
        <end position="228"/>
    </location>
</feature>
<proteinExistence type="predicted"/>
<feature type="transmembrane region" description="Helical" evidence="1">
    <location>
        <begin position="166"/>
        <end position="198"/>
    </location>
</feature>
<keyword evidence="1" id="KW-0472">Membrane</keyword>
<keyword evidence="3" id="KW-1185">Reference proteome</keyword>
<accession>A0A7V8VBP0</accession>
<dbReference type="Proteomes" id="UP000542342">
    <property type="component" value="Unassembled WGS sequence"/>
</dbReference>